<keyword evidence="1" id="KW-0472">Membrane</keyword>
<reference evidence="2 3" key="1">
    <citation type="submission" date="2020-07" db="EMBL/GenBank/DDBJ databases">
        <authorList>
            <person name="Feng X."/>
        </authorList>
    </citation>
    <scope>NUCLEOTIDE SEQUENCE [LARGE SCALE GENOMIC DNA]</scope>
    <source>
        <strain evidence="2 3">JCM23202</strain>
    </source>
</reference>
<protein>
    <submittedName>
        <fullName evidence="2">DUF58 domain-containing protein</fullName>
    </submittedName>
</protein>
<dbReference type="RefSeq" id="WP_185659538.1">
    <property type="nucleotide sequence ID" value="NZ_CAWPOO010000006.1"/>
</dbReference>
<keyword evidence="1" id="KW-0812">Transmembrane</keyword>
<keyword evidence="3" id="KW-1185">Reference proteome</keyword>
<sequence>MAADVAEERFDWKGPAAYKRRIPLLRKLTRVVVPPKGHKVVPTGSGMLLIFIGLTIGLAAYNTVNNVLFAALALLISALILSGVICWGNMLCARWRLEASPTFRVGEEGSVSIVLENARRRFPLFCVSFEISSGGLEDHCKLFMRERLDPGESTALTWRFKPSKRMKTAFRIESAVSSFPFGFLVKYLPGESEREVRIWPRRIAYTRNRSQESVGAKEGKSSRKQGISGELIGLRHYERGDSLRSIHWKVSAKQGRLIVKENATETQPIFDIVVDPANYLWSDETHFEKMCSMAASMSEDLFLEGKIAHCHVKGWGSIRIQRVSDLEAFFDILSELNPVEPQATWDVLAGPNRINFAPLQGDGVGAFVNDVQVAQS</sequence>
<dbReference type="EMBL" id="JACHVC010000006">
    <property type="protein sequence ID" value="MBC2605670.1"/>
    <property type="molecule type" value="Genomic_DNA"/>
</dbReference>
<keyword evidence="1" id="KW-1133">Transmembrane helix</keyword>
<gene>
    <name evidence="2" type="ORF">H5P27_06400</name>
</gene>
<name>A0A7X1B778_9BACT</name>
<dbReference type="Proteomes" id="UP000526501">
    <property type="component" value="Unassembled WGS sequence"/>
</dbReference>
<comment type="caution">
    <text evidence="2">The sequence shown here is derived from an EMBL/GenBank/DDBJ whole genome shotgun (WGS) entry which is preliminary data.</text>
</comment>
<accession>A0A7X1B778</accession>
<dbReference type="PANTHER" id="PTHR34351">
    <property type="entry name" value="SLR1927 PROTEIN-RELATED"/>
    <property type="match status" value="1"/>
</dbReference>
<proteinExistence type="predicted"/>
<evidence type="ECO:0000256" key="1">
    <source>
        <dbReference type="SAM" id="Phobius"/>
    </source>
</evidence>
<feature type="transmembrane region" description="Helical" evidence="1">
    <location>
        <begin position="40"/>
        <end position="61"/>
    </location>
</feature>
<organism evidence="2 3">
    <name type="scientific">Pelagicoccus albus</name>
    <dbReference type="NCBI Taxonomy" id="415222"/>
    <lineage>
        <taxon>Bacteria</taxon>
        <taxon>Pseudomonadati</taxon>
        <taxon>Verrucomicrobiota</taxon>
        <taxon>Opitutia</taxon>
        <taxon>Puniceicoccales</taxon>
        <taxon>Pelagicoccaceae</taxon>
        <taxon>Pelagicoccus</taxon>
    </lineage>
</organism>
<evidence type="ECO:0000313" key="2">
    <source>
        <dbReference type="EMBL" id="MBC2605670.1"/>
    </source>
</evidence>
<feature type="transmembrane region" description="Helical" evidence="1">
    <location>
        <begin position="67"/>
        <end position="87"/>
    </location>
</feature>
<evidence type="ECO:0000313" key="3">
    <source>
        <dbReference type="Proteomes" id="UP000526501"/>
    </source>
</evidence>
<dbReference type="PANTHER" id="PTHR34351:SF1">
    <property type="entry name" value="SLR1927 PROTEIN"/>
    <property type="match status" value="1"/>
</dbReference>
<dbReference type="AlphaFoldDB" id="A0A7X1B778"/>